<reference evidence="2 3" key="1">
    <citation type="submission" date="2024-05" db="EMBL/GenBank/DDBJ databases">
        <title>Haplotype-resolved chromosome-level genome assembly of Huyou (Citrus changshanensis).</title>
        <authorList>
            <person name="Miao C."/>
            <person name="Chen W."/>
            <person name="Wu Y."/>
            <person name="Wang L."/>
            <person name="Zhao S."/>
            <person name="Grierson D."/>
            <person name="Xu C."/>
            <person name="Chen K."/>
        </authorList>
    </citation>
    <scope>NUCLEOTIDE SEQUENCE [LARGE SCALE GENOMIC DNA]</scope>
    <source>
        <strain evidence="2">01-14</strain>
        <tissue evidence="2">Leaf</tissue>
    </source>
</reference>
<feature type="region of interest" description="Disordered" evidence="1">
    <location>
        <begin position="1"/>
        <end position="51"/>
    </location>
</feature>
<feature type="region of interest" description="Disordered" evidence="1">
    <location>
        <begin position="109"/>
        <end position="146"/>
    </location>
</feature>
<feature type="compositionally biased region" description="Low complexity" evidence="1">
    <location>
        <begin position="174"/>
        <end position="184"/>
    </location>
</feature>
<feature type="region of interest" description="Disordered" evidence="1">
    <location>
        <begin position="171"/>
        <end position="226"/>
    </location>
</feature>
<gene>
    <name evidence="2" type="ORF">WN944_020317</name>
</gene>
<feature type="compositionally biased region" description="Basic and acidic residues" evidence="1">
    <location>
        <begin position="85"/>
        <end position="94"/>
    </location>
</feature>
<dbReference type="Pfam" id="PF07816">
    <property type="entry name" value="DUF1645"/>
    <property type="match status" value="1"/>
</dbReference>
<evidence type="ECO:0000313" key="2">
    <source>
        <dbReference type="EMBL" id="KAK9188912.1"/>
    </source>
</evidence>
<feature type="compositionally biased region" description="Low complexity" evidence="1">
    <location>
        <begin position="205"/>
        <end position="217"/>
    </location>
</feature>
<dbReference type="PANTHER" id="PTHR33095:SF114">
    <property type="entry name" value="DUF1645 FAMILY PROTEIN"/>
    <property type="match status" value="1"/>
</dbReference>
<dbReference type="InterPro" id="IPR012442">
    <property type="entry name" value="DUF1645_plant"/>
</dbReference>
<comment type="caution">
    <text evidence="2">The sequence shown here is derived from an EMBL/GenBank/DDBJ whole genome shotgun (WGS) entry which is preliminary data.</text>
</comment>
<dbReference type="Proteomes" id="UP001428341">
    <property type="component" value="Unassembled WGS sequence"/>
</dbReference>
<accession>A0AAP0QES5</accession>
<dbReference type="AlphaFoldDB" id="A0AAP0QES5"/>
<dbReference type="PANTHER" id="PTHR33095">
    <property type="entry name" value="OS07G0619500 PROTEIN"/>
    <property type="match status" value="1"/>
</dbReference>
<protein>
    <submittedName>
        <fullName evidence="2">Uncharacterized protein</fullName>
    </submittedName>
</protein>
<feature type="compositionally biased region" description="Basic and acidic residues" evidence="1">
    <location>
        <begin position="133"/>
        <end position="143"/>
    </location>
</feature>
<evidence type="ECO:0000256" key="1">
    <source>
        <dbReference type="SAM" id="MobiDB-lite"/>
    </source>
</evidence>
<sequence length="281" mass="31778">MQASASSEENTEISVDFEKKLKLNVPDEEHAPKPEQEQGENAEEFSFACSNSVQSPVSADDAFVNGQIRPIFPVFDQTLLYRSGDGEVKDDSKQKQSLRPPLRKLFVEERSELEEEEEEPVGPFCEWSSGNKTVKEATPEPCKKSNSTGFSKLWRFRELLRSSSDGRDAFVFLNNNNNNNNNDNNTRESDTGKKSSKRPDKSSEKPTGTQTTPGQKTSKGEKVVKVSGNKRVKAETVTSVYEKYYVRNREGDKRRPYAPYRQDVVGFFTNVNGLSRNVHPY</sequence>
<feature type="compositionally biased region" description="Acidic residues" evidence="1">
    <location>
        <begin position="111"/>
        <end position="120"/>
    </location>
</feature>
<proteinExistence type="predicted"/>
<keyword evidence="3" id="KW-1185">Reference proteome</keyword>
<feature type="compositionally biased region" description="Basic and acidic residues" evidence="1">
    <location>
        <begin position="16"/>
        <end position="36"/>
    </location>
</feature>
<feature type="region of interest" description="Disordered" evidence="1">
    <location>
        <begin position="85"/>
        <end position="104"/>
    </location>
</feature>
<feature type="compositionally biased region" description="Basic and acidic residues" evidence="1">
    <location>
        <begin position="185"/>
        <end position="204"/>
    </location>
</feature>
<dbReference type="EMBL" id="JBCGBO010000007">
    <property type="protein sequence ID" value="KAK9188912.1"/>
    <property type="molecule type" value="Genomic_DNA"/>
</dbReference>
<organism evidence="2 3">
    <name type="scientific">Citrus x changshan-huyou</name>
    <dbReference type="NCBI Taxonomy" id="2935761"/>
    <lineage>
        <taxon>Eukaryota</taxon>
        <taxon>Viridiplantae</taxon>
        <taxon>Streptophyta</taxon>
        <taxon>Embryophyta</taxon>
        <taxon>Tracheophyta</taxon>
        <taxon>Spermatophyta</taxon>
        <taxon>Magnoliopsida</taxon>
        <taxon>eudicotyledons</taxon>
        <taxon>Gunneridae</taxon>
        <taxon>Pentapetalae</taxon>
        <taxon>rosids</taxon>
        <taxon>malvids</taxon>
        <taxon>Sapindales</taxon>
        <taxon>Rutaceae</taxon>
        <taxon>Aurantioideae</taxon>
        <taxon>Citrus</taxon>
    </lineage>
</organism>
<name>A0AAP0QES5_9ROSI</name>
<evidence type="ECO:0000313" key="3">
    <source>
        <dbReference type="Proteomes" id="UP001428341"/>
    </source>
</evidence>